<dbReference type="SUPFAM" id="SSF51445">
    <property type="entry name" value="(Trans)glycosidases"/>
    <property type="match status" value="1"/>
</dbReference>
<feature type="chain" id="PRO_5043609741" description="alpha-glucosidase" evidence="6">
    <location>
        <begin position="24"/>
        <end position="572"/>
    </location>
</feature>
<evidence type="ECO:0000256" key="4">
    <source>
        <dbReference type="ARBA" id="ARBA00023180"/>
    </source>
</evidence>
<evidence type="ECO:0000256" key="3">
    <source>
        <dbReference type="ARBA" id="ARBA00012741"/>
    </source>
</evidence>
<gene>
    <name evidence="8" type="ORF">WA026_006124</name>
</gene>
<evidence type="ECO:0000256" key="2">
    <source>
        <dbReference type="ARBA" id="ARBA00008061"/>
    </source>
</evidence>
<dbReference type="GO" id="GO:0004558">
    <property type="term" value="F:alpha-1,4-glucosidase activity"/>
    <property type="evidence" value="ECO:0007669"/>
    <property type="project" value="UniProtKB-EC"/>
</dbReference>
<dbReference type="InterPro" id="IPR045857">
    <property type="entry name" value="O16G_dom_2"/>
</dbReference>
<dbReference type="Gene3D" id="3.20.20.80">
    <property type="entry name" value="Glycosidases"/>
    <property type="match status" value="1"/>
</dbReference>
<evidence type="ECO:0000256" key="1">
    <source>
        <dbReference type="ARBA" id="ARBA00001657"/>
    </source>
</evidence>
<accession>A0AAW1TSA2</accession>
<dbReference type="PANTHER" id="PTHR10357:SF179">
    <property type="entry name" value="NEUTRAL AND BASIC AMINO ACID TRANSPORT PROTEIN RBAT"/>
    <property type="match status" value="1"/>
</dbReference>
<keyword evidence="9" id="KW-1185">Reference proteome</keyword>
<dbReference type="EC" id="3.2.1.20" evidence="3"/>
<reference evidence="8 9" key="1">
    <citation type="submission" date="2023-03" db="EMBL/GenBank/DDBJ databases">
        <title>Genome insight into feeding habits of ladybird beetles.</title>
        <authorList>
            <person name="Li H.-S."/>
            <person name="Huang Y.-H."/>
            <person name="Pang H."/>
        </authorList>
    </citation>
    <scope>NUCLEOTIDE SEQUENCE [LARGE SCALE GENOMIC DNA]</scope>
    <source>
        <strain evidence="8">SYSU_2023b</strain>
        <tissue evidence="8">Whole body</tissue>
    </source>
</reference>
<dbReference type="SMART" id="SM00642">
    <property type="entry name" value="Aamy"/>
    <property type="match status" value="1"/>
</dbReference>
<evidence type="ECO:0000256" key="6">
    <source>
        <dbReference type="SAM" id="SignalP"/>
    </source>
</evidence>
<name>A0AAW1TSA2_9CUCU</name>
<dbReference type="FunFam" id="3.90.400.10:FF:000001">
    <property type="entry name" value="Maltase A3, isoform A"/>
    <property type="match status" value="1"/>
</dbReference>
<dbReference type="Gene3D" id="3.90.400.10">
    <property type="entry name" value="Oligo-1,6-glucosidase, Domain 2"/>
    <property type="match status" value="1"/>
</dbReference>
<evidence type="ECO:0000256" key="5">
    <source>
        <dbReference type="ARBA" id="ARBA00023295"/>
    </source>
</evidence>
<dbReference type="Proteomes" id="UP001431783">
    <property type="component" value="Unassembled WGS sequence"/>
</dbReference>
<dbReference type="GO" id="GO:0005975">
    <property type="term" value="P:carbohydrate metabolic process"/>
    <property type="evidence" value="ECO:0007669"/>
    <property type="project" value="InterPro"/>
</dbReference>
<feature type="signal peptide" evidence="6">
    <location>
        <begin position="1"/>
        <end position="23"/>
    </location>
</feature>
<proteinExistence type="inferred from homology"/>
<sequence>MNIFFSSLSIIFLLNCFKSRAETDEDWWTHGVFYQIYPRSFKDSNNDGDGDLQGIINKLDHFKDAGLTGVWLSPIMKSPQVDAGYDISDYYSIDPMYGSMEDLKNLIEKAHELGIKVILDFVPNHTSNQHEWFKASENGTEEYRDFYVWVDGTPDKPPNNWISVFKNSAWKWSTKREQWYLHQFLEAQPDLNYWNPEVRKALHRILIYYMDLGIDGFRVDAVPYLVEDKLLRDEPRSYDPNAQPNEPDYLIHTYTKDTDDTFDVVYEFREVVDEYTKKNGGSTRILMSEAYAPLDKTMRYYGTSDGSRLGAHFTFNFFFVSLNLNVTTAYDIEALVYKWIDNLPNIYVSNWVIGNHDNRRVSTRCGVENVDGFNMLVNLLPGIGVTYNGEEIGQEDGEVSYEQGKDPAARNKSTFYKESRDFERTPFQWDDTINAGFNEGHETWLPVSGNYHETNLAAQKEANGLSHYKIYREVLKKRQEDPAALGDTNIWSLSEDVLVLKRTLGNSHIVLAFKLGWHNNTIPEEVFIPGIKCNKAIVAITNVGSAYNIGDALNPLQFTLNPHDSIVLDINC</sequence>
<evidence type="ECO:0000259" key="7">
    <source>
        <dbReference type="SMART" id="SM00642"/>
    </source>
</evidence>
<feature type="domain" description="Glycosyl hydrolase family 13 catalytic" evidence="7">
    <location>
        <begin position="35"/>
        <end position="424"/>
    </location>
</feature>
<protein>
    <recommendedName>
        <fullName evidence="3">alpha-glucosidase</fullName>
        <ecNumber evidence="3">3.2.1.20</ecNumber>
    </recommendedName>
</protein>
<evidence type="ECO:0000313" key="8">
    <source>
        <dbReference type="EMBL" id="KAK9870029.1"/>
    </source>
</evidence>
<organism evidence="8 9">
    <name type="scientific">Henosepilachna vigintioctopunctata</name>
    <dbReference type="NCBI Taxonomy" id="420089"/>
    <lineage>
        <taxon>Eukaryota</taxon>
        <taxon>Metazoa</taxon>
        <taxon>Ecdysozoa</taxon>
        <taxon>Arthropoda</taxon>
        <taxon>Hexapoda</taxon>
        <taxon>Insecta</taxon>
        <taxon>Pterygota</taxon>
        <taxon>Neoptera</taxon>
        <taxon>Endopterygota</taxon>
        <taxon>Coleoptera</taxon>
        <taxon>Polyphaga</taxon>
        <taxon>Cucujiformia</taxon>
        <taxon>Coccinelloidea</taxon>
        <taxon>Coccinellidae</taxon>
        <taxon>Epilachninae</taxon>
        <taxon>Epilachnini</taxon>
        <taxon>Henosepilachna</taxon>
    </lineage>
</organism>
<comment type="similarity">
    <text evidence="2">Belongs to the glycosyl hydrolase 13 family.</text>
</comment>
<dbReference type="EMBL" id="JARQZJ010000002">
    <property type="protein sequence ID" value="KAK9870029.1"/>
    <property type="molecule type" value="Genomic_DNA"/>
</dbReference>
<dbReference type="CDD" id="cd11328">
    <property type="entry name" value="AmyAc_maltase"/>
    <property type="match status" value="1"/>
</dbReference>
<dbReference type="InterPro" id="IPR017853">
    <property type="entry name" value="GH"/>
</dbReference>
<keyword evidence="5" id="KW-0378">Hydrolase</keyword>
<dbReference type="PANTHER" id="PTHR10357">
    <property type="entry name" value="ALPHA-AMYLASE FAMILY MEMBER"/>
    <property type="match status" value="1"/>
</dbReference>
<comment type="catalytic activity">
    <reaction evidence="1">
        <text>Hydrolysis of terminal, non-reducing (1-&gt;4)-linked alpha-D-glucose residues with release of alpha-D-glucose.</text>
        <dbReference type="EC" id="3.2.1.20"/>
    </reaction>
</comment>
<keyword evidence="4" id="KW-0325">Glycoprotein</keyword>
<evidence type="ECO:0000313" key="9">
    <source>
        <dbReference type="Proteomes" id="UP001431783"/>
    </source>
</evidence>
<keyword evidence="6" id="KW-0732">Signal</keyword>
<dbReference type="InterPro" id="IPR006047">
    <property type="entry name" value="GH13_cat_dom"/>
</dbReference>
<keyword evidence="5" id="KW-0326">Glycosidase</keyword>
<dbReference type="AlphaFoldDB" id="A0AAW1TSA2"/>
<dbReference type="Pfam" id="PF00128">
    <property type="entry name" value="Alpha-amylase"/>
    <property type="match status" value="1"/>
</dbReference>
<comment type="caution">
    <text evidence="8">The sequence shown here is derived from an EMBL/GenBank/DDBJ whole genome shotgun (WGS) entry which is preliminary data.</text>
</comment>